<reference evidence="2 3" key="1">
    <citation type="journal article" date="2015" name="Genome Announc.">
        <title>Expanding the biotechnology potential of lactobacilli through comparative genomics of 213 strains and associated genera.</title>
        <authorList>
            <person name="Sun Z."/>
            <person name="Harris H.M."/>
            <person name="McCann A."/>
            <person name="Guo C."/>
            <person name="Argimon S."/>
            <person name="Zhang W."/>
            <person name="Yang X."/>
            <person name="Jeffery I.B."/>
            <person name="Cooney J.C."/>
            <person name="Kagawa T.F."/>
            <person name="Liu W."/>
            <person name="Song Y."/>
            <person name="Salvetti E."/>
            <person name="Wrobel A."/>
            <person name="Rasinkangas P."/>
            <person name="Parkhill J."/>
            <person name="Rea M.C."/>
            <person name="O'Sullivan O."/>
            <person name="Ritari J."/>
            <person name="Douillard F.P."/>
            <person name="Paul Ross R."/>
            <person name="Yang R."/>
            <person name="Briner A.E."/>
            <person name="Felis G.E."/>
            <person name="de Vos W.M."/>
            <person name="Barrangou R."/>
            <person name="Klaenhammer T.R."/>
            <person name="Caufield P.W."/>
            <person name="Cui Y."/>
            <person name="Zhang H."/>
            <person name="O'Toole P.W."/>
        </authorList>
    </citation>
    <scope>NUCLEOTIDE SEQUENCE [LARGE SCALE GENOMIC DNA]</scope>
    <source>
        <strain evidence="2 3">DSM 15354</strain>
    </source>
</reference>
<dbReference type="Proteomes" id="UP000051931">
    <property type="component" value="Unassembled WGS sequence"/>
</dbReference>
<dbReference type="InterPro" id="IPR038471">
    <property type="entry name" value="MecA_C_sf"/>
</dbReference>
<comment type="caution">
    <text evidence="2">The sequence shown here is derived from an EMBL/GenBank/DDBJ whole genome shotgun (WGS) entry which is preliminary data.</text>
</comment>
<protein>
    <submittedName>
        <fullName evidence="2">Adaptor protein</fullName>
    </submittedName>
</protein>
<evidence type="ECO:0000313" key="2">
    <source>
        <dbReference type="EMBL" id="KRL63857.1"/>
    </source>
</evidence>
<dbReference type="PANTHER" id="PTHR39161:SF1">
    <property type="entry name" value="ADAPTER PROTEIN MECA 1"/>
    <property type="match status" value="1"/>
</dbReference>
<name>A0A0R1S4N2_9LACO</name>
<evidence type="ECO:0000313" key="3">
    <source>
        <dbReference type="Proteomes" id="UP000051931"/>
    </source>
</evidence>
<dbReference type="PIRSF" id="PIRSF029008">
    <property type="entry name" value="MecA"/>
    <property type="match status" value="1"/>
</dbReference>
<dbReference type="EMBL" id="AZFB01000001">
    <property type="protein sequence ID" value="KRL63857.1"/>
    <property type="molecule type" value="Genomic_DNA"/>
</dbReference>
<organism evidence="2 3">
    <name type="scientific">Lactobacillus psittaci DSM 15354</name>
    <dbReference type="NCBI Taxonomy" id="1122152"/>
    <lineage>
        <taxon>Bacteria</taxon>
        <taxon>Bacillati</taxon>
        <taxon>Bacillota</taxon>
        <taxon>Bacilli</taxon>
        <taxon>Lactobacillales</taxon>
        <taxon>Lactobacillaceae</taxon>
        <taxon>Lactobacillus</taxon>
    </lineage>
</organism>
<sequence>MPNLEVNRINENTLRIRLTTAELKERGIGMLDLLGNKSKIQDFLYSVLEEADTSREFVDSQPVAFQVIPNKNGLDLLVAKSKGGADLGDFLNNEVLSNLKDNNEAEAQVNPEVKSQCIFIFNDIDLIADLADMLPSNHQLGSTLYQFNNQFMLLVTDLAPETPDREAIRSQLWAIFLEYGCENNDIKPENLKFSGRCLIQQDALGKISYYFK</sequence>
<proteinExistence type="inferred from homology"/>
<keyword evidence="3" id="KW-1185">Reference proteome</keyword>
<dbReference type="Gene3D" id="3.30.70.1950">
    <property type="match status" value="1"/>
</dbReference>
<accession>A0A0R1S4N2</accession>
<dbReference type="PANTHER" id="PTHR39161">
    <property type="entry name" value="ADAPTER PROTEIN MECA"/>
    <property type="match status" value="1"/>
</dbReference>
<dbReference type="eggNOG" id="COG4862">
    <property type="taxonomic scope" value="Bacteria"/>
</dbReference>
<comment type="similarity">
    <text evidence="1">Belongs to the MecA family.</text>
</comment>
<evidence type="ECO:0000256" key="1">
    <source>
        <dbReference type="ARBA" id="ARBA00005397"/>
    </source>
</evidence>
<dbReference type="InterPro" id="IPR008681">
    <property type="entry name" value="Neg-reg_MecA"/>
</dbReference>
<dbReference type="PATRIC" id="fig|1122152.4.peg.105"/>
<dbReference type="Pfam" id="PF05389">
    <property type="entry name" value="MecA"/>
    <property type="match status" value="1"/>
</dbReference>
<dbReference type="AlphaFoldDB" id="A0A0R1S4N2"/>
<dbReference type="STRING" id="1122152.GCA_000425905_00580"/>
<gene>
    <name evidence="2" type="ORF">FC23_GL000104</name>
</gene>